<dbReference type="Pfam" id="PF00005">
    <property type="entry name" value="ABC_tran"/>
    <property type="match status" value="1"/>
</dbReference>
<evidence type="ECO:0000256" key="3">
    <source>
        <dbReference type="ARBA" id="ARBA00022840"/>
    </source>
</evidence>
<keyword evidence="1" id="KW-0813">Transport</keyword>
<keyword evidence="6" id="KW-1185">Reference proteome</keyword>
<accession>A0A5Q2RA42</accession>
<dbReference type="EMBL" id="CP045851">
    <property type="protein sequence ID" value="QGG93749.1"/>
    <property type="molecule type" value="Genomic_DNA"/>
</dbReference>
<dbReference type="InterPro" id="IPR017911">
    <property type="entry name" value="MacB-like_ATP-bd"/>
</dbReference>
<dbReference type="GO" id="GO:0022857">
    <property type="term" value="F:transmembrane transporter activity"/>
    <property type="evidence" value="ECO:0007669"/>
    <property type="project" value="TreeGrafter"/>
</dbReference>
<feature type="domain" description="ABC transporter" evidence="4">
    <location>
        <begin position="7"/>
        <end position="246"/>
    </location>
</feature>
<dbReference type="InterPro" id="IPR015854">
    <property type="entry name" value="ABC_transpr_LolD-like"/>
</dbReference>
<dbReference type="PROSITE" id="PS00211">
    <property type="entry name" value="ABC_TRANSPORTER_1"/>
    <property type="match status" value="1"/>
</dbReference>
<dbReference type="GO" id="GO:0098796">
    <property type="term" value="C:membrane protein complex"/>
    <property type="evidence" value="ECO:0007669"/>
    <property type="project" value="UniProtKB-ARBA"/>
</dbReference>
<evidence type="ECO:0000259" key="4">
    <source>
        <dbReference type="PROSITE" id="PS50893"/>
    </source>
</evidence>
<dbReference type="SMART" id="SM00382">
    <property type="entry name" value="AAA"/>
    <property type="match status" value="1"/>
</dbReference>
<sequence length="250" mass="26450">MTPRPIVTFDGVTKVFGRGSTETRALDSVSLSIDPGELVAVMGPSGCGKSTLLHVAGGLEAPTSGQVVTCGRNLGDASVAELSSLRRNDVGFVFQRLNLIPSLTAVENVMLPLELDGMNRRQARMQSVAALEEVGLSGHLDRYPDDFSGGQQQRIAIARAITGTRKVLFADEPTGALDTLAADSVIDLLSSLARDRGTAILLVTHEPRFTAWADRVVYLRDGSVVDEAVMRSYASAADLASGDHDTVSPA</sequence>
<organism evidence="5 6">
    <name type="scientific">Actinomarinicola tropica</name>
    <dbReference type="NCBI Taxonomy" id="2789776"/>
    <lineage>
        <taxon>Bacteria</taxon>
        <taxon>Bacillati</taxon>
        <taxon>Actinomycetota</taxon>
        <taxon>Acidimicrobiia</taxon>
        <taxon>Acidimicrobiales</taxon>
        <taxon>Iamiaceae</taxon>
        <taxon>Actinomarinicola</taxon>
    </lineage>
</organism>
<keyword evidence="2" id="KW-0547">Nucleotide-binding</keyword>
<dbReference type="FunFam" id="3.40.50.300:FF:000032">
    <property type="entry name" value="Export ABC transporter ATP-binding protein"/>
    <property type="match status" value="1"/>
</dbReference>
<proteinExistence type="predicted"/>
<dbReference type="RefSeq" id="WP_153757855.1">
    <property type="nucleotide sequence ID" value="NZ_CP045851.1"/>
</dbReference>
<protein>
    <submittedName>
        <fullName evidence="5">ATP-binding cassette domain-containing protein</fullName>
    </submittedName>
</protein>
<dbReference type="Gene3D" id="3.40.50.300">
    <property type="entry name" value="P-loop containing nucleotide triphosphate hydrolases"/>
    <property type="match status" value="1"/>
</dbReference>
<dbReference type="KEGG" id="atq:GH723_00710"/>
<dbReference type="InterPro" id="IPR003593">
    <property type="entry name" value="AAA+_ATPase"/>
</dbReference>
<dbReference type="InterPro" id="IPR027417">
    <property type="entry name" value="P-loop_NTPase"/>
</dbReference>
<dbReference type="GO" id="GO:0016887">
    <property type="term" value="F:ATP hydrolysis activity"/>
    <property type="evidence" value="ECO:0007669"/>
    <property type="project" value="InterPro"/>
</dbReference>
<dbReference type="GO" id="GO:0005886">
    <property type="term" value="C:plasma membrane"/>
    <property type="evidence" value="ECO:0007669"/>
    <property type="project" value="TreeGrafter"/>
</dbReference>
<evidence type="ECO:0000313" key="5">
    <source>
        <dbReference type="EMBL" id="QGG93749.1"/>
    </source>
</evidence>
<dbReference type="SUPFAM" id="SSF52540">
    <property type="entry name" value="P-loop containing nucleoside triphosphate hydrolases"/>
    <property type="match status" value="1"/>
</dbReference>
<dbReference type="Proteomes" id="UP000334019">
    <property type="component" value="Chromosome"/>
</dbReference>
<dbReference type="InterPro" id="IPR017871">
    <property type="entry name" value="ABC_transporter-like_CS"/>
</dbReference>
<name>A0A5Q2RA42_9ACTN</name>
<reference evidence="5 6" key="1">
    <citation type="submission" date="2019-11" db="EMBL/GenBank/DDBJ databases">
        <authorList>
            <person name="He Y."/>
        </authorList>
    </citation>
    <scope>NUCLEOTIDE SEQUENCE [LARGE SCALE GENOMIC DNA]</scope>
    <source>
        <strain evidence="5 6">SCSIO 58843</strain>
    </source>
</reference>
<dbReference type="PANTHER" id="PTHR24220:SF685">
    <property type="entry name" value="ABC TRANSPORTER RELATED"/>
    <property type="match status" value="1"/>
</dbReference>
<dbReference type="InterPro" id="IPR003439">
    <property type="entry name" value="ABC_transporter-like_ATP-bd"/>
</dbReference>
<evidence type="ECO:0000256" key="1">
    <source>
        <dbReference type="ARBA" id="ARBA00022448"/>
    </source>
</evidence>
<dbReference type="CDD" id="cd03255">
    <property type="entry name" value="ABC_MJ0796_LolCDE_FtsE"/>
    <property type="match status" value="1"/>
</dbReference>
<dbReference type="AlphaFoldDB" id="A0A5Q2RA42"/>
<gene>
    <name evidence="5" type="ORF">GH723_00710</name>
</gene>
<evidence type="ECO:0000256" key="2">
    <source>
        <dbReference type="ARBA" id="ARBA00022741"/>
    </source>
</evidence>
<dbReference type="PANTHER" id="PTHR24220">
    <property type="entry name" value="IMPORT ATP-BINDING PROTEIN"/>
    <property type="match status" value="1"/>
</dbReference>
<evidence type="ECO:0000313" key="6">
    <source>
        <dbReference type="Proteomes" id="UP000334019"/>
    </source>
</evidence>
<dbReference type="PROSITE" id="PS50893">
    <property type="entry name" value="ABC_TRANSPORTER_2"/>
    <property type="match status" value="1"/>
</dbReference>
<keyword evidence="3 5" id="KW-0067">ATP-binding</keyword>
<dbReference type="GO" id="GO:0005524">
    <property type="term" value="F:ATP binding"/>
    <property type="evidence" value="ECO:0007669"/>
    <property type="project" value="UniProtKB-KW"/>
</dbReference>